<dbReference type="PANTHER" id="PTHR36111">
    <property type="entry name" value="INNER MEMBRANE PROTEIN-RELATED"/>
    <property type="match status" value="1"/>
</dbReference>
<evidence type="ECO:0000256" key="1">
    <source>
        <dbReference type="SAM" id="Phobius"/>
    </source>
</evidence>
<feature type="transmembrane region" description="Helical" evidence="1">
    <location>
        <begin position="224"/>
        <end position="245"/>
    </location>
</feature>
<feature type="transmembrane region" description="Helical" evidence="1">
    <location>
        <begin position="156"/>
        <end position="179"/>
    </location>
</feature>
<dbReference type="AlphaFoldDB" id="A0A6J6EJI3"/>
<feature type="transmembrane region" description="Helical" evidence="1">
    <location>
        <begin position="199"/>
        <end position="218"/>
    </location>
</feature>
<name>A0A6J6EJI3_9ZZZZ</name>
<gene>
    <name evidence="2" type="ORF">UFOPK1740_00582</name>
</gene>
<keyword evidence="1" id="KW-0812">Transmembrane</keyword>
<dbReference type="PANTHER" id="PTHR36111:SF2">
    <property type="entry name" value="INNER MEMBRANE PROTEIN"/>
    <property type="match status" value="1"/>
</dbReference>
<proteinExistence type="predicted"/>
<dbReference type="InterPro" id="IPR007563">
    <property type="entry name" value="DUF554"/>
</dbReference>
<accession>A0A6J6EJI3</accession>
<protein>
    <submittedName>
        <fullName evidence="2">Unannotated protein</fullName>
    </submittedName>
</protein>
<dbReference type="EMBL" id="CAEZTU010000017">
    <property type="protein sequence ID" value="CAB4576247.1"/>
    <property type="molecule type" value="Genomic_DNA"/>
</dbReference>
<feature type="transmembrane region" description="Helical" evidence="1">
    <location>
        <begin position="67"/>
        <end position="88"/>
    </location>
</feature>
<sequence length="246" mass="25470">MIGLGTLLNVVAIVAGAIIGTLLGDRLSTKTRNVVTDALGLMTLLVAGLSIIDIAKPEFKDAVGPGMGVLIVLGSLILGGITGSLWRLEDRFESIGKKLKKSLKKRIKSQDANFVEGFVSASLLFVVGPLAILGSISDGLGKGIEQLALKSSLDFFASIAFAASLGIGVAFSALAVGIYQGLFTLLGFGLGDVLNEPQVIALTVTGGLLLVGVSFRLLRIKQLPVADLLPALFYAPILVALVTAIK</sequence>
<dbReference type="Pfam" id="PF04474">
    <property type="entry name" value="DUF554"/>
    <property type="match status" value="1"/>
</dbReference>
<feature type="transmembrane region" description="Helical" evidence="1">
    <location>
        <begin position="6"/>
        <end position="23"/>
    </location>
</feature>
<evidence type="ECO:0000313" key="2">
    <source>
        <dbReference type="EMBL" id="CAB4576247.1"/>
    </source>
</evidence>
<feature type="transmembrane region" description="Helical" evidence="1">
    <location>
        <begin position="35"/>
        <end position="55"/>
    </location>
</feature>
<keyword evidence="1" id="KW-0472">Membrane</keyword>
<organism evidence="2">
    <name type="scientific">freshwater metagenome</name>
    <dbReference type="NCBI Taxonomy" id="449393"/>
    <lineage>
        <taxon>unclassified sequences</taxon>
        <taxon>metagenomes</taxon>
        <taxon>ecological metagenomes</taxon>
    </lineage>
</organism>
<keyword evidence="1" id="KW-1133">Transmembrane helix</keyword>
<reference evidence="2" key="1">
    <citation type="submission" date="2020-05" db="EMBL/GenBank/DDBJ databases">
        <authorList>
            <person name="Chiriac C."/>
            <person name="Salcher M."/>
            <person name="Ghai R."/>
            <person name="Kavagutti S V."/>
        </authorList>
    </citation>
    <scope>NUCLEOTIDE SEQUENCE</scope>
</reference>
<feature type="transmembrane region" description="Helical" evidence="1">
    <location>
        <begin position="114"/>
        <end position="136"/>
    </location>
</feature>